<dbReference type="RefSeq" id="WP_171243462.1">
    <property type="nucleotide sequence ID" value="NZ_JABEPQ010000002.1"/>
</dbReference>
<feature type="transmembrane region" description="Helical" evidence="1">
    <location>
        <begin position="374"/>
        <end position="393"/>
    </location>
</feature>
<reference evidence="2 3" key="1">
    <citation type="submission" date="2020-04" db="EMBL/GenBank/DDBJ databases">
        <title>Knoellia sp. isolate from air conditioner.</title>
        <authorList>
            <person name="Chea S."/>
            <person name="Kim D.-U."/>
        </authorList>
    </citation>
    <scope>NUCLEOTIDE SEQUENCE [LARGE SCALE GENOMIC DNA]</scope>
    <source>
        <strain evidence="2 3">DB2414S</strain>
    </source>
</reference>
<feature type="transmembrane region" description="Helical" evidence="1">
    <location>
        <begin position="111"/>
        <end position="137"/>
    </location>
</feature>
<evidence type="ECO:0000256" key="1">
    <source>
        <dbReference type="SAM" id="Phobius"/>
    </source>
</evidence>
<gene>
    <name evidence="2" type="ORF">HJG52_10065</name>
</gene>
<name>A0A849H912_9MICO</name>
<feature type="transmembrane region" description="Helical" evidence="1">
    <location>
        <begin position="192"/>
        <end position="220"/>
    </location>
</feature>
<feature type="transmembrane region" description="Helical" evidence="1">
    <location>
        <begin position="21"/>
        <end position="42"/>
    </location>
</feature>
<keyword evidence="1" id="KW-0812">Transmembrane</keyword>
<dbReference type="AlphaFoldDB" id="A0A849H912"/>
<organism evidence="2 3">
    <name type="scientific">Knoellia koreensis</name>
    <dbReference type="NCBI Taxonomy" id="2730921"/>
    <lineage>
        <taxon>Bacteria</taxon>
        <taxon>Bacillati</taxon>
        <taxon>Actinomycetota</taxon>
        <taxon>Actinomycetes</taxon>
        <taxon>Micrococcales</taxon>
        <taxon>Intrasporangiaceae</taxon>
        <taxon>Knoellia</taxon>
    </lineage>
</organism>
<dbReference type="Proteomes" id="UP000588586">
    <property type="component" value="Unassembled WGS sequence"/>
</dbReference>
<accession>A0A849H912</accession>
<proteinExistence type="predicted"/>
<evidence type="ECO:0000313" key="3">
    <source>
        <dbReference type="Proteomes" id="UP000588586"/>
    </source>
</evidence>
<feature type="transmembrane region" description="Helical" evidence="1">
    <location>
        <begin position="240"/>
        <end position="261"/>
    </location>
</feature>
<feature type="transmembrane region" description="Helical" evidence="1">
    <location>
        <begin position="149"/>
        <end position="172"/>
    </location>
</feature>
<evidence type="ECO:0008006" key="4">
    <source>
        <dbReference type="Google" id="ProtNLM"/>
    </source>
</evidence>
<keyword evidence="3" id="KW-1185">Reference proteome</keyword>
<feature type="transmembrane region" description="Helical" evidence="1">
    <location>
        <begin position="298"/>
        <end position="315"/>
    </location>
</feature>
<keyword evidence="1" id="KW-1133">Transmembrane helix</keyword>
<keyword evidence="1" id="KW-0472">Membrane</keyword>
<sequence>MRRANRITPDAQALLARYRQDLVAVSAFLVLRAVGAVLMATAGRGQVALETSSPAYHVFAPTPAAPDYLGLLGNWDGQWYQQIATDGYPGVTTTGQSSWAFYPLFPFLCRLLMTLGFGFGAAATMVNLVAGVVSTVLLNRMVRERGGPFTAIAVVVAFNSFVAAPILQAGYAESLTIALVLACLRLLQCGRFALLCLSLALLGLARPVSLPMAVVVSVWVAGARWSRADRAAGPRTPPSAWAATGVAWLAVGLWPGVVGLANGSLGSYLQTQSAWPVNGGLDAGWANWVYQGARSTPVTVLCGLILVGTAVTVAARPAARAWGGELRAWAVAYPLFILLATRPGPSVARLLLPAVVIFWPWPTPDSQVRVSMRLWMPLGAVAAVGIVCQWWWVGHVFTISTSPEVQPYP</sequence>
<comment type="caution">
    <text evidence="2">The sequence shown here is derived from an EMBL/GenBank/DDBJ whole genome shotgun (WGS) entry which is preliminary data.</text>
</comment>
<feature type="transmembrane region" description="Helical" evidence="1">
    <location>
        <begin position="346"/>
        <end position="362"/>
    </location>
</feature>
<evidence type="ECO:0000313" key="2">
    <source>
        <dbReference type="EMBL" id="NNM46350.1"/>
    </source>
</evidence>
<dbReference type="EMBL" id="JABEPQ010000002">
    <property type="protein sequence ID" value="NNM46350.1"/>
    <property type="molecule type" value="Genomic_DNA"/>
</dbReference>
<protein>
    <recommendedName>
        <fullName evidence="4">Integral membrane protein</fullName>
    </recommendedName>
</protein>